<name>A0A5S4G2K6_9ACTN</name>
<dbReference type="EMBL" id="VCKX01000178">
    <property type="protein sequence ID" value="TMR27082.1"/>
    <property type="molecule type" value="Genomic_DNA"/>
</dbReference>
<accession>A0A5S4G2K6</accession>
<comment type="caution">
    <text evidence="1">The sequence shown here is derived from an EMBL/GenBank/DDBJ whole genome shotgun (WGS) entry which is preliminary data.</text>
</comment>
<dbReference type="OrthoDB" id="3540814at2"/>
<dbReference type="AlphaFoldDB" id="A0A5S4G2K6"/>
<organism evidence="1 2">
    <name type="scientific">Nonomuraea zeae</name>
    <dbReference type="NCBI Taxonomy" id="1642303"/>
    <lineage>
        <taxon>Bacteria</taxon>
        <taxon>Bacillati</taxon>
        <taxon>Actinomycetota</taxon>
        <taxon>Actinomycetes</taxon>
        <taxon>Streptosporangiales</taxon>
        <taxon>Streptosporangiaceae</taxon>
        <taxon>Nonomuraea</taxon>
    </lineage>
</organism>
<proteinExistence type="predicted"/>
<dbReference type="Proteomes" id="UP000306628">
    <property type="component" value="Unassembled WGS sequence"/>
</dbReference>
<sequence>MKITASRRFLGEFGQQSRFVSNIQQDSGQEIYVTSSTIAHTCKRVDEELLPAVEFVHGLQPLTVVDGLGFGAIGGMMIGGAYEEFRHWLDTTMTDAENAVQGWTDCLDRAKRNWRAAEEASIVRYRG</sequence>
<gene>
    <name evidence="1" type="ORF">ETD85_40360</name>
</gene>
<evidence type="ECO:0000313" key="2">
    <source>
        <dbReference type="Proteomes" id="UP000306628"/>
    </source>
</evidence>
<dbReference type="RefSeq" id="WP_138695109.1">
    <property type="nucleotide sequence ID" value="NZ_JBHSAZ010000026.1"/>
</dbReference>
<keyword evidence="2" id="KW-1185">Reference proteome</keyword>
<evidence type="ECO:0000313" key="1">
    <source>
        <dbReference type="EMBL" id="TMR27082.1"/>
    </source>
</evidence>
<protein>
    <submittedName>
        <fullName evidence="1">Uncharacterized protein</fullName>
    </submittedName>
</protein>
<reference evidence="1 2" key="1">
    <citation type="submission" date="2019-05" db="EMBL/GenBank/DDBJ databases">
        <title>Draft genome sequence of Nonomuraea zeae DSM 100528.</title>
        <authorList>
            <person name="Saricaoglu S."/>
            <person name="Isik K."/>
        </authorList>
    </citation>
    <scope>NUCLEOTIDE SEQUENCE [LARGE SCALE GENOMIC DNA]</scope>
    <source>
        <strain evidence="1 2">DSM 100528</strain>
    </source>
</reference>